<keyword evidence="6 7" id="KW-0503">Monooxygenase</keyword>
<dbReference type="EMBL" id="JAKGSI010000006">
    <property type="protein sequence ID" value="MCF4007599.1"/>
    <property type="molecule type" value="Genomic_DNA"/>
</dbReference>
<evidence type="ECO:0000256" key="1">
    <source>
        <dbReference type="ARBA" id="ARBA00010617"/>
    </source>
</evidence>
<evidence type="ECO:0000256" key="3">
    <source>
        <dbReference type="ARBA" id="ARBA00022723"/>
    </source>
</evidence>
<protein>
    <submittedName>
        <fullName evidence="8">Cytochrome P450</fullName>
    </submittedName>
</protein>
<dbReference type="AlphaFoldDB" id="A0A9X1QQS1"/>
<gene>
    <name evidence="8" type="ORF">L1O03_10525</name>
</gene>
<dbReference type="InterPro" id="IPR002397">
    <property type="entry name" value="Cyt_P450_B"/>
</dbReference>
<dbReference type="PANTHER" id="PTHR46696:SF3">
    <property type="entry name" value="PULCHERRIMINIC ACID SYNTHASE"/>
    <property type="match status" value="1"/>
</dbReference>
<evidence type="ECO:0000256" key="2">
    <source>
        <dbReference type="ARBA" id="ARBA00022617"/>
    </source>
</evidence>
<name>A0A9X1QQS1_9CORY</name>
<dbReference type="PRINTS" id="PR00359">
    <property type="entry name" value="BP450"/>
</dbReference>
<keyword evidence="2 7" id="KW-0349">Heme</keyword>
<evidence type="ECO:0000256" key="6">
    <source>
        <dbReference type="ARBA" id="ARBA00023033"/>
    </source>
</evidence>
<dbReference type="RefSeq" id="WP_236119824.1">
    <property type="nucleotide sequence ID" value="NZ_JAKGSI010000006.1"/>
</dbReference>
<dbReference type="GO" id="GO:0005506">
    <property type="term" value="F:iron ion binding"/>
    <property type="evidence" value="ECO:0007669"/>
    <property type="project" value="InterPro"/>
</dbReference>
<dbReference type="SUPFAM" id="SSF48264">
    <property type="entry name" value="Cytochrome P450"/>
    <property type="match status" value="1"/>
</dbReference>
<dbReference type="Gene3D" id="1.10.630.10">
    <property type="entry name" value="Cytochrome P450"/>
    <property type="match status" value="1"/>
</dbReference>
<reference evidence="8" key="1">
    <citation type="submission" date="2022-01" db="EMBL/GenBank/DDBJ databases">
        <title>Corynebacterium sp. nov isolated from isolated from the feces of the greater white-fronted geese (Anser albifrons) at Poyang Lake, PR China.</title>
        <authorList>
            <person name="Liu Q."/>
        </authorList>
    </citation>
    <scope>NUCLEOTIDE SEQUENCE</scope>
    <source>
        <strain evidence="8">JCM 32435</strain>
    </source>
</reference>
<comment type="similarity">
    <text evidence="1 7">Belongs to the cytochrome P450 family.</text>
</comment>
<keyword evidence="5 7" id="KW-0408">Iron</keyword>
<evidence type="ECO:0000313" key="8">
    <source>
        <dbReference type="EMBL" id="MCF4007599.1"/>
    </source>
</evidence>
<comment type="caution">
    <text evidence="8">The sequence shown here is derived from an EMBL/GenBank/DDBJ whole genome shotgun (WGS) entry which is preliminary data.</text>
</comment>
<keyword evidence="9" id="KW-1185">Reference proteome</keyword>
<dbReference type="Pfam" id="PF00067">
    <property type="entry name" value="p450"/>
    <property type="match status" value="1"/>
</dbReference>
<dbReference type="InterPro" id="IPR036396">
    <property type="entry name" value="Cyt_P450_sf"/>
</dbReference>
<evidence type="ECO:0000256" key="5">
    <source>
        <dbReference type="ARBA" id="ARBA00023004"/>
    </source>
</evidence>
<dbReference type="GO" id="GO:0020037">
    <property type="term" value="F:heme binding"/>
    <property type="evidence" value="ECO:0007669"/>
    <property type="project" value="InterPro"/>
</dbReference>
<evidence type="ECO:0000256" key="7">
    <source>
        <dbReference type="RuleBase" id="RU000461"/>
    </source>
</evidence>
<proteinExistence type="inferred from homology"/>
<dbReference type="InterPro" id="IPR017972">
    <property type="entry name" value="Cyt_P450_CS"/>
</dbReference>
<keyword evidence="3 7" id="KW-0479">Metal-binding</keyword>
<dbReference type="GO" id="GO:0016705">
    <property type="term" value="F:oxidoreductase activity, acting on paired donors, with incorporation or reduction of molecular oxygen"/>
    <property type="evidence" value="ECO:0007669"/>
    <property type="project" value="InterPro"/>
</dbReference>
<dbReference type="GO" id="GO:0004497">
    <property type="term" value="F:monooxygenase activity"/>
    <property type="evidence" value="ECO:0007669"/>
    <property type="project" value="UniProtKB-KW"/>
</dbReference>
<sequence length="403" mass="45769">MYDPQSPTLLSGEALKDPYAVYEDMRRQAPVYYDRLAHAWCILTFDGVRQVLKDADGFSSDHLRERAEPVLGARVLAQMTGSEHDEKKVATLRGLAEIAMDGYYLPAVEHTMSRLWEKAEGKTSIDFVSEIANPFAIEVTCRLIGIGQRWQNRVVPWNRSVVEFITLLQKEPHDMSRRLADAGYFRAFILRLLEVRRRQPRRDLLSFLARQGSEYGFSDNEIVALALNIFLAASEPLDKVMSYMVFEMLNMPDVFATVKENPREVSKFLVEVLRLHPPVQIIPRISVGEQTVEGVSIPAGSMVYCLIGAAHRDPRQFKDPGVFVLGREDNLIRSAFSPSAQHVAFGSGLHFCIGSMLARRQLEAAFRVSMDYLDHWQLAADPLEERGLYTRGPSHLRLERTRS</sequence>
<dbReference type="PANTHER" id="PTHR46696">
    <property type="entry name" value="P450, PUTATIVE (EUROFUNG)-RELATED"/>
    <property type="match status" value="1"/>
</dbReference>
<dbReference type="PROSITE" id="PS00086">
    <property type="entry name" value="CYTOCHROME_P450"/>
    <property type="match status" value="1"/>
</dbReference>
<evidence type="ECO:0000313" key="9">
    <source>
        <dbReference type="Proteomes" id="UP001139336"/>
    </source>
</evidence>
<dbReference type="InterPro" id="IPR001128">
    <property type="entry name" value="Cyt_P450"/>
</dbReference>
<organism evidence="8 9">
    <name type="scientific">Corynebacterium uropygiale</name>
    <dbReference type="NCBI Taxonomy" id="1775911"/>
    <lineage>
        <taxon>Bacteria</taxon>
        <taxon>Bacillati</taxon>
        <taxon>Actinomycetota</taxon>
        <taxon>Actinomycetes</taxon>
        <taxon>Mycobacteriales</taxon>
        <taxon>Corynebacteriaceae</taxon>
        <taxon>Corynebacterium</taxon>
    </lineage>
</organism>
<dbReference type="Proteomes" id="UP001139336">
    <property type="component" value="Unassembled WGS sequence"/>
</dbReference>
<keyword evidence="4 7" id="KW-0560">Oxidoreductase</keyword>
<evidence type="ECO:0000256" key="4">
    <source>
        <dbReference type="ARBA" id="ARBA00023002"/>
    </source>
</evidence>
<accession>A0A9X1QQS1</accession>